<sequence length="67" mass="7148">MNLGPTEIIVLAVLVIVLFGAKKLPELGSSVGKTITNFRKGMSEAEIEAQEEARAESRSESVDSNDA</sequence>
<keyword evidence="5 9" id="KW-0653">Protein transport</keyword>
<dbReference type="PANTHER" id="PTHR42982">
    <property type="entry name" value="SEC-INDEPENDENT PROTEIN TRANSLOCASE PROTEIN TATA"/>
    <property type="match status" value="1"/>
</dbReference>
<keyword evidence="8 9" id="KW-0472">Membrane</keyword>
<reference evidence="11 12" key="1">
    <citation type="submission" date="2018-09" db="EMBL/GenBank/DDBJ databases">
        <title>Complete genome sequence of Euzebya sp. DY32-46 isolated from seawater of Pacific Ocean.</title>
        <authorList>
            <person name="Xu L."/>
            <person name="Wu Y.-H."/>
            <person name="Xu X.-W."/>
        </authorList>
    </citation>
    <scope>NUCLEOTIDE SEQUENCE [LARGE SCALE GENOMIC DNA]</scope>
    <source>
        <strain evidence="11 12">DY32-46</strain>
    </source>
</reference>
<dbReference type="PANTHER" id="PTHR42982:SF1">
    <property type="entry name" value="SEC-INDEPENDENT PROTEIN TRANSLOCASE PROTEIN TATA"/>
    <property type="match status" value="1"/>
</dbReference>
<feature type="compositionally biased region" description="Basic and acidic residues" evidence="10">
    <location>
        <begin position="51"/>
        <end position="61"/>
    </location>
</feature>
<dbReference type="Gene3D" id="1.20.5.3310">
    <property type="match status" value="1"/>
</dbReference>
<dbReference type="HAMAP" id="MF_00236">
    <property type="entry name" value="TatA_E"/>
    <property type="match status" value="1"/>
</dbReference>
<keyword evidence="7 9" id="KW-0811">Translocation</keyword>
<evidence type="ECO:0000256" key="3">
    <source>
        <dbReference type="ARBA" id="ARBA00022475"/>
    </source>
</evidence>
<evidence type="ECO:0000256" key="8">
    <source>
        <dbReference type="ARBA" id="ARBA00023136"/>
    </source>
</evidence>
<dbReference type="KEGG" id="euz:DVS28_a2584"/>
<dbReference type="GO" id="GO:0043953">
    <property type="term" value="P:protein transport by the Tat complex"/>
    <property type="evidence" value="ECO:0007669"/>
    <property type="project" value="UniProtKB-UniRule"/>
</dbReference>
<keyword evidence="3 9" id="KW-1003">Cell membrane</keyword>
<comment type="function">
    <text evidence="9">Part of the twin-arginine translocation (Tat) system that transports large folded proteins containing a characteristic twin-arginine motif in their signal peptide across membranes. TatA could form the protein-conducting channel of the Tat system.</text>
</comment>
<comment type="similarity">
    <text evidence="9">Belongs to the TatA/E family.</text>
</comment>
<dbReference type="EMBL" id="CP031165">
    <property type="protein sequence ID" value="AXV07264.1"/>
    <property type="molecule type" value="Genomic_DNA"/>
</dbReference>
<keyword evidence="6 9" id="KW-1133">Transmembrane helix</keyword>
<dbReference type="Proteomes" id="UP000264006">
    <property type="component" value="Chromosome"/>
</dbReference>
<keyword evidence="4 9" id="KW-0812">Transmembrane</keyword>
<evidence type="ECO:0000256" key="4">
    <source>
        <dbReference type="ARBA" id="ARBA00022692"/>
    </source>
</evidence>
<name>A0A346XYG7_9ACTN</name>
<evidence type="ECO:0000256" key="2">
    <source>
        <dbReference type="ARBA" id="ARBA00022448"/>
    </source>
</evidence>
<comment type="subunit">
    <text evidence="9">The Tat system comprises two distinct complexes: a TatABC complex, containing multiple copies of TatA, TatB and TatC subunits, and a separate TatA complex, containing only TatA subunits. Substrates initially bind to the TatABC complex, which probably triggers association of the separate TatA complex to form the active translocon.</text>
</comment>
<dbReference type="InterPro" id="IPR006312">
    <property type="entry name" value="TatA/E"/>
</dbReference>
<evidence type="ECO:0000256" key="9">
    <source>
        <dbReference type="HAMAP-Rule" id="MF_00236"/>
    </source>
</evidence>
<evidence type="ECO:0000256" key="1">
    <source>
        <dbReference type="ARBA" id="ARBA00004162"/>
    </source>
</evidence>
<feature type="region of interest" description="Disordered" evidence="10">
    <location>
        <begin position="46"/>
        <end position="67"/>
    </location>
</feature>
<keyword evidence="12" id="KW-1185">Reference proteome</keyword>
<dbReference type="InterPro" id="IPR003369">
    <property type="entry name" value="TatA/B/E"/>
</dbReference>
<gene>
    <name evidence="9" type="primary">tatA</name>
    <name evidence="11" type="ORF">DVS28_a2584</name>
</gene>
<dbReference type="NCBIfam" id="TIGR01411">
    <property type="entry name" value="tatAE"/>
    <property type="match status" value="1"/>
</dbReference>
<dbReference type="RefSeq" id="WP_114591780.1">
    <property type="nucleotide sequence ID" value="NZ_CAXIBR010000165.1"/>
</dbReference>
<dbReference type="GO" id="GO:0033281">
    <property type="term" value="C:TAT protein transport complex"/>
    <property type="evidence" value="ECO:0007669"/>
    <property type="project" value="UniProtKB-UniRule"/>
</dbReference>
<comment type="subcellular location">
    <subcellularLocation>
        <location evidence="1 9">Cell membrane</location>
        <topology evidence="1 9">Single-pass membrane protein</topology>
    </subcellularLocation>
</comment>
<evidence type="ECO:0000256" key="10">
    <source>
        <dbReference type="SAM" id="MobiDB-lite"/>
    </source>
</evidence>
<dbReference type="AlphaFoldDB" id="A0A346XYG7"/>
<evidence type="ECO:0000313" key="11">
    <source>
        <dbReference type="EMBL" id="AXV07264.1"/>
    </source>
</evidence>
<organism evidence="11 12">
    <name type="scientific">Euzebya pacifica</name>
    <dbReference type="NCBI Taxonomy" id="1608957"/>
    <lineage>
        <taxon>Bacteria</taxon>
        <taxon>Bacillati</taxon>
        <taxon>Actinomycetota</taxon>
        <taxon>Nitriliruptoria</taxon>
        <taxon>Euzebyales</taxon>
    </lineage>
</organism>
<proteinExistence type="inferred from homology"/>
<protein>
    <recommendedName>
        <fullName evidence="9">Sec-independent protein translocase protein TatA</fullName>
    </recommendedName>
</protein>
<keyword evidence="2 9" id="KW-0813">Transport</keyword>
<evidence type="ECO:0000313" key="12">
    <source>
        <dbReference type="Proteomes" id="UP000264006"/>
    </source>
</evidence>
<dbReference type="GO" id="GO:0008320">
    <property type="term" value="F:protein transmembrane transporter activity"/>
    <property type="evidence" value="ECO:0007669"/>
    <property type="project" value="UniProtKB-UniRule"/>
</dbReference>
<evidence type="ECO:0000256" key="5">
    <source>
        <dbReference type="ARBA" id="ARBA00022927"/>
    </source>
</evidence>
<dbReference type="Pfam" id="PF02416">
    <property type="entry name" value="TatA_B_E"/>
    <property type="match status" value="1"/>
</dbReference>
<evidence type="ECO:0000256" key="7">
    <source>
        <dbReference type="ARBA" id="ARBA00023010"/>
    </source>
</evidence>
<evidence type="ECO:0000256" key="6">
    <source>
        <dbReference type="ARBA" id="ARBA00022989"/>
    </source>
</evidence>
<accession>A0A346XYG7</accession>